<name>A0A1B2I8A3_9BACT</name>
<keyword evidence="3" id="KW-1185">Reference proteome</keyword>
<evidence type="ECO:0000313" key="3">
    <source>
        <dbReference type="Proteomes" id="UP000093044"/>
    </source>
</evidence>
<dbReference type="PANTHER" id="PTHR43852:SF2">
    <property type="entry name" value="PROTEIN ADENYLYLTRANSFERASE MNTA"/>
    <property type="match status" value="1"/>
</dbReference>
<reference evidence="2" key="1">
    <citation type="submission" date="2016-08" db="EMBL/GenBank/DDBJ databases">
        <title>Complete genome of Cloacibacillus porcorum.</title>
        <authorList>
            <person name="Looft T."/>
            <person name="Bayles D.O."/>
            <person name="Alt D.P."/>
        </authorList>
    </citation>
    <scope>NUCLEOTIDE SEQUENCE [LARGE SCALE GENOMIC DNA]</scope>
    <source>
        <strain evidence="2">CL-84</strain>
    </source>
</reference>
<dbReference type="KEGG" id="cpor:BED41_14505"/>
<protein>
    <recommendedName>
        <fullName evidence="1">Polymerase beta nucleotidyltransferase domain-containing protein</fullName>
    </recommendedName>
</protein>
<dbReference type="EMBL" id="CP016757">
    <property type="protein sequence ID" value="ANZ46204.1"/>
    <property type="molecule type" value="Genomic_DNA"/>
</dbReference>
<sequence length="141" mass="15693">MPESTTLLNDNIIDLIIGVGTVYLTLTIDEIKELVAPVAARYDIEAIYLFGSYARGEAEANSDIDLRVEASRIKSLMTFGGLYSDLEEALAKKPDLLTTKNLDDGLLEELEKDEVLIYVPRGKYLRPMLRIKGDSLSTVPR</sequence>
<dbReference type="AlphaFoldDB" id="A0A1B2I8A3"/>
<dbReference type="InterPro" id="IPR052930">
    <property type="entry name" value="TA_antitoxin_MntA"/>
</dbReference>
<evidence type="ECO:0000259" key="1">
    <source>
        <dbReference type="Pfam" id="PF18765"/>
    </source>
</evidence>
<evidence type="ECO:0000313" key="2">
    <source>
        <dbReference type="EMBL" id="ANZ46204.1"/>
    </source>
</evidence>
<dbReference type="SUPFAM" id="SSF81301">
    <property type="entry name" value="Nucleotidyltransferase"/>
    <property type="match status" value="1"/>
</dbReference>
<dbReference type="InterPro" id="IPR043519">
    <property type="entry name" value="NT_sf"/>
</dbReference>
<dbReference type="InterPro" id="IPR041633">
    <property type="entry name" value="Polbeta"/>
</dbReference>
<gene>
    <name evidence="2" type="ORF">BED41_14505</name>
</gene>
<dbReference type="CDD" id="cd05403">
    <property type="entry name" value="NT_KNTase_like"/>
    <property type="match status" value="1"/>
</dbReference>
<dbReference type="Gene3D" id="3.30.460.10">
    <property type="entry name" value="Beta Polymerase, domain 2"/>
    <property type="match status" value="1"/>
</dbReference>
<feature type="domain" description="Polymerase beta nucleotidyltransferase" evidence="1">
    <location>
        <begin position="38"/>
        <end position="118"/>
    </location>
</feature>
<dbReference type="Pfam" id="PF18765">
    <property type="entry name" value="Polbeta"/>
    <property type="match status" value="1"/>
</dbReference>
<dbReference type="PANTHER" id="PTHR43852">
    <property type="entry name" value="NUCLEOTIDYLTRANSFERASE"/>
    <property type="match status" value="1"/>
</dbReference>
<organism evidence="2 3">
    <name type="scientific">Cloacibacillus porcorum</name>
    <dbReference type="NCBI Taxonomy" id="1197717"/>
    <lineage>
        <taxon>Bacteria</taxon>
        <taxon>Thermotogati</taxon>
        <taxon>Synergistota</taxon>
        <taxon>Synergistia</taxon>
        <taxon>Synergistales</taxon>
        <taxon>Synergistaceae</taxon>
        <taxon>Cloacibacillus</taxon>
    </lineage>
</organism>
<dbReference type="STRING" id="1197717.BED41_14505"/>
<dbReference type="Proteomes" id="UP000093044">
    <property type="component" value="Chromosome"/>
</dbReference>
<accession>A0A1B2I8A3</accession>
<proteinExistence type="predicted"/>
<dbReference type="OrthoDB" id="798692at2"/>